<dbReference type="GO" id="GO:0005886">
    <property type="term" value="C:plasma membrane"/>
    <property type="evidence" value="ECO:0007669"/>
    <property type="project" value="UniProtKB-SubCell"/>
</dbReference>
<sequence length="129" mass="13654">MRFLTSFSPDLLSVLRVMSGLLFLQHGTTKFLNIPVGPMNGASITSLSGMAGAIELVGGVLLVLGLFTRPAAFIASGTMAVAYFLAHYPKSFYPILNGGELAALYCFVFLYLAAAGGGRWSIDAMRGAR</sequence>
<evidence type="ECO:0000256" key="1">
    <source>
        <dbReference type="ARBA" id="ARBA00004651"/>
    </source>
</evidence>
<reference evidence="8 9" key="1">
    <citation type="submission" date="2015-10" db="EMBL/GenBank/DDBJ databases">
        <title>The world's first case of liver abscess caused by Pannonibacter phragmitetus.</title>
        <authorList>
            <person name="Ming D."/>
            <person name="Wang M."/>
            <person name="Zhou Y."/>
            <person name="Jiang T."/>
            <person name="Hu S."/>
        </authorList>
    </citation>
    <scope>NUCLEOTIDE SEQUENCE [LARGE SCALE GENOMIC DNA]</scope>
    <source>
        <strain evidence="8 9">31801</strain>
    </source>
</reference>
<name>A0A0U3N9N6_9HYPH</name>
<dbReference type="InterPro" id="IPR032808">
    <property type="entry name" value="DoxX"/>
</dbReference>
<organism evidence="8 9">
    <name type="scientific">Pannonibacter phragmitetus</name>
    <dbReference type="NCBI Taxonomy" id="121719"/>
    <lineage>
        <taxon>Bacteria</taxon>
        <taxon>Pseudomonadati</taxon>
        <taxon>Pseudomonadota</taxon>
        <taxon>Alphaproteobacteria</taxon>
        <taxon>Hyphomicrobiales</taxon>
        <taxon>Stappiaceae</taxon>
        <taxon>Pannonibacter</taxon>
    </lineage>
</organism>
<accession>A0A0U3N9N6</accession>
<keyword evidence="5 7" id="KW-1133">Transmembrane helix</keyword>
<protein>
    <submittedName>
        <fullName evidence="8">DoxX family protein</fullName>
    </submittedName>
</protein>
<feature type="transmembrane region" description="Helical" evidence="7">
    <location>
        <begin position="7"/>
        <end position="24"/>
    </location>
</feature>
<evidence type="ECO:0000256" key="3">
    <source>
        <dbReference type="ARBA" id="ARBA00022475"/>
    </source>
</evidence>
<dbReference type="Pfam" id="PF07681">
    <property type="entry name" value="DoxX"/>
    <property type="match status" value="1"/>
</dbReference>
<feature type="transmembrane region" description="Helical" evidence="7">
    <location>
        <begin position="71"/>
        <end position="89"/>
    </location>
</feature>
<dbReference type="STRING" id="121719.APZ00_13915"/>
<evidence type="ECO:0000256" key="7">
    <source>
        <dbReference type="SAM" id="Phobius"/>
    </source>
</evidence>
<evidence type="ECO:0000256" key="2">
    <source>
        <dbReference type="ARBA" id="ARBA00006679"/>
    </source>
</evidence>
<dbReference type="Proteomes" id="UP000064921">
    <property type="component" value="Chromosome"/>
</dbReference>
<dbReference type="PANTHER" id="PTHR33452">
    <property type="entry name" value="OXIDOREDUCTASE CATD-RELATED"/>
    <property type="match status" value="1"/>
</dbReference>
<gene>
    <name evidence="8" type="ORF">APZ00_13915</name>
</gene>
<comment type="subcellular location">
    <subcellularLocation>
        <location evidence="1">Cell membrane</location>
        <topology evidence="1">Multi-pass membrane protein</topology>
    </subcellularLocation>
</comment>
<dbReference type="PANTHER" id="PTHR33452:SF4">
    <property type="entry name" value="BLL4328 PROTEIN"/>
    <property type="match status" value="1"/>
</dbReference>
<keyword evidence="4 7" id="KW-0812">Transmembrane</keyword>
<dbReference type="AlphaFoldDB" id="A0A0U3N9N6"/>
<comment type="similarity">
    <text evidence="2">Belongs to the DoxX family.</text>
</comment>
<dbReference type="RefSeq" id="WP_058899283.1">
    <property type="nucleotide sequence ID" value="NZ_CP013068.1"/>
</dbReference>
<evidence type="ECO:0000313" key="8">
    <source>
        <dbReference type="EMBL" id="ALV28027.1"/>
    </source>
</evidence>
<feature type="transmembrane region" description="Helical" evidence="7">
    <location>
        <begin position="101"/>
        <end position="122"/>
    </location>
</feature>
<proteinExistence type="inferred from homology"/>
<evidence type="ECO:0000313" key="9">
    <source>
        <dbReference type="Proteomes" id="UP000064921"/>
    </source>
</evidence>
<dbReference type="EMBL" id="CP013068">
    <property type="protein sequence ID" value="ALV28027.1"/>
    <property type="molecule type" value="Genomic_DNA"/>
</dbReference>
<evidence type="ECO:0000256" key="4">
    <source>
        <dbReference type="ARBA" id="ARBA00022692"/>
    </source>
</evidence>
<dbReference type="InterPro" id="IPR051907">
    <property type="entry name" value="DoxX-like_oxidoreductase"/>
</dbReference>
<feature type="transmembrane region" description="Helical" evidence="7">
    <location>
        <begin position="44"/>
        <end position="64"/>
    </location>
</feature>
<dbReference type="KEGG" id="pphr:APZ00_13915"/>
<keyword evidence="9" id="KW-1185">Reference proteome</keyword>
<keyword evidence="3" id="KW-1003">Cell membrane</keyword>
<evidence type="ECO:0000256" key="5">
    <source>
        <dbReference type="ARBA" id="ARBA00022989"/>
    </source>
</evidence>
<evidence type="ECO:0000256" key="6">
    <source>
        <dbReference type="ARBA" id="ARBA00023136"/>
    </source>
</evidence>
<keyword evidence="6 7" id="KW-0472">Membrane</keyword>